<dbReference type="KEGG" id="mpp:MICPUCDRAFT_56522"/>
<feature type="domain" description="Peptidase S54 rhomboid" evidence="8">
    <location>
        <begin position="214"/>
        <end position="350"/>
    </location>
</feature>
<dbReference type="SUPFAM" id="SSF144091">
    <property type="entry name" value="Rhomboid-like"/>
    <property type="match status" value="1"/>
</dbReference>
<feature type="compositionally biased region" description="Basic and acidic residues" evidence="6">
    <location>
        <begin position="32"/>
        <end position="46"/>
    </location>
</feature>
<dbReference type="PANTHER" id="PTHR43731">
    <property type="entry name" value="RHOMBOID PROTEASE"/>
    <property type="match status" value="1"/>
</dbReference>
<accession>C1MMG6</accession>
<evidence type="ECO:0000256" key="4">
    <source>
        <dbReference type="ARBA" id="ARBA00022989"/>
    </source>
</evidence>
<feature type="compositionally biased region" description="Low complexity" evidence="6">
    <location>
        <begin position="103"/>
        <end position="116"/>
    </location>
</feature>
<keyword evidence="10" id="KW-1185">Reference proteome</keyword>
<dbReference type="InterPro" id="IPR022764">
    <property type="entry name" value="Peptidase_S54_rhomboid_dom"/>
</dbReference>
<name>C1MMG6_MICPC</name>
<dbReference type="OMA" id="FCFWISI"/>
<evidence type="ECO:0000256" key="1">
    <source>
        <dbReference type="ARBA" id="ARBA00004141"/>
    </source>
</evidence>
<dbReference type="Gene3D" id="1.20.1540.10">
    <property type="entry name" value="Rhomboid-like"/>
    <property type="match status" value="1"/>
</dbReference>
<keyword evidence="4 7" id="KW-1133">Transmembrane helix</keyword>
<reference evidence="9 10" key="1">
    <citation type="journal article" date="2009" name="Science">
        <title>Green evolution and dynamic adaptations revealed by genomes of the marine picoeukaryotes Micromonas.</title>
        <authorList>
            <person name="Worden A.Z."/>
            <person name="Lee J.H."/>
            <person name="Mock T."/>
            <person name="Rouze P."/>
            <person name="Simmons M.P."/>
            <person name="Aerts A.L."/>
            <person name="Allen A.E."/>
            <person name="Cuvelier M.L."/>
            <person name="Derelle E."/>
            <person name="Everett M.V."/>
            <person name="Foulon E."/>
            <person name="Grimwood J."/>
            <person name="Gundlach H."/>
            <person name="Henrissat B."/>
            <person name="Napoli C."/>
            <person name="McDonald S.M."/>
            <person name="Parker M.S."/>
            <person name="Rombauts S."/>
            <person name="Salamov A."/>
            <person name="Von Dassow P."/>
            <person name="Badger J.H."/>
            <person name="Coutinho P.M."/>
            <person name="Demir E."/>
            <person name="Dubchak I."/>
            <person name="Gentemann C."/>
            <person name="Eikrem W."/>
            <person name="Gready J.E."/>
            <person name="John U."/>
            <person name="Lanier W."/>
            <person name="Lindquist E.A."/>
            <person name="Lucas S."/>
            <person name="Mayer K.F."/>
            <person name="Moreau H."/>
            <person name="Not F."/>
            <person name="Otillar R."/>
            <person name="Panaud O."/>
            <person name="Pangilinan J."/>
            <person name="Paulsen I."/>
            <person name="Piegu B."/>
            <person name="Poliakov A."/>
            <person name="Robbens S."/>
            <person name="Schmutz J."/>
            <person name="Toulza E."/>
            <person name="Wyss T."/>
            <person name="Zelensky A."/>
            <person name="Zhou K."/>
            <person name="Armbrust E.V."/>
            <person name="Bhattacharya D."/>
            <person name="Goodenough U.W."/>
            <person name="Van de Peer Y."/>
            <person name="Grigoriev I.V."/>
        </authorList>
    </citation>
    <scope>NUCLEOTIDE SEQUENCE [LARGE SCALE GENOMIC DNA]</scope>
    <source>
        <strain evidence="9 10">CCMP1545</strain>
    </source>
</reference>
<feature type="transmembrane region" description="Helical" evidence="7">
    <location>
        <begin position="334"/>
        <end position="355"/>
    </location>
</feature>
<evidence type="ECO:0000313" key="10">
    <source>
        <dbReference type="Proteomes" id="UP000001876"/>
    </source>
</evidence>
<dbReference type="GeneID" id="9682841"/>
<keyword evidence="3 7" id="KW-0812">Transmembrane</keyword>
<dbReference type="PANTHER" id="PTHR43731:SF26">
    <property type="entry name" value="RHOMBOID-LIKE PROTEIN 10, CHLOROPLASTIC"/>
    <property type="match status" value="1"/>
</dbReference>
<evidence type="ECO:0000256" key="6">
    <source>
        <dbReference type="SAM" id="MobiDB-lite"/>
    </source>
</evidence>
<feature type="compositionally biased region" description="Gly residues" evidence="6">
    <location>
        <begin position="88"/>
        <end position="102"/>
    </location>
</feature>
<dbReference type="GO" id="GO:0004252">
    <property type="term" value="F:serine-type endopeptidase activity"/>
    <property type="evidence" value="ECO:0007669"/>
    <property type="project" value="InterPro"/>
</dbReference>
<dbReference type="AlphaFoldDB" id="C1MMG6"/>
<proteinExistence type="inferred from homology"/>
<evidence type="ECO:0000256" key="3">
    <source>
        <dbReference type="ARBA" id="ARBA00022692"/>
    </source>
</evidence>
<dbReference type="Proteomes" id="UP000001876">
    <property type="component" value="Unassembled WGS sequence"/>
</dbReference>
<feature type="region of interest" description="Disordered" evidence="6">
    <location>
        <begin position="1"/>
        <end position="116"/>
    </location>
</feature>
<feature type="transmembrane region" description="Helical" evidence="7">
    <location>
        <begin position="278"/>
        <end position="296"/>
    </location>
</feature>
<dbReference type="Pfam" id="PF01694">
    <property type="entry name" value="Rhomboid"/>
    <property type="match status" value="1"/>
</dbReference>
<dbReference type="InterPro" id="IPR035952">
    <property type="entry name" value="Rhomboid-like_sf"/>
</dbReference>
<feature type="region of interest" description="Disordered" evidence="6">
    <location>
        <begin position="152"/>
        <end position="172"/>
    </location>
</feature>
<sequence>MGWITPPNFAALGGGGGGGGGGARWRGAAARFGRDGKDGGGGRGADKPPSGRRRFGDADADAARRPRSARAGGGSGKSLSIRPSRGGRASGGSRGARGGVLGGASTSSSSRSSTFSFSLPTTAAASVGPAASAATFTAALALGGAAAYWPGGGAGSSSPRGGRRYDGGLTSGDPRRAATDALLWTTAIGYVLQVLTGHAFTAMGAKVNAEIAAGQVYRLVTPLLLHGSPLHLLVNCMSLHNLGPVIERQFGRDSFVGLYLASGIGGNYLSYKMCPNNAVGASGAIFGLVGAMGVYLHRHSDLFGAVGDRQLQSLLGSVGVNALFGMMSRRIDNWAHLGGFLTGAFVAAAFGPNLIVLNAGSHAVSEGGRRRVVNRPVLQTYASEFAREFRRK</sequence>
<keyword evidence="5 7" id="KW-0472">Membrane</keyword>
<evidence type="ECO:0000256" key="7">
    <source>
        <dbReference type="SAM" id="Phobius"/>
    </source>
</evidence>
<evidence type="ECO:0000313" key="9">
    <source>
        <dbReference type="EMBL" id="EEH58570.1"/>
    </source>
</evidence>
<evidence type="ECO:0000259" key="8">
    <source>
        <dbReference type="Pfam" id="PF01694"/>
    </source>
</evidence>
<dbReference type="EMBL" id="GG663737">
    <property type="protein sequence ID" value="EEH58570.1"/>
    <property type="molecule type" value="Genomic_DNA"/>
</dbReference>
<dbReference type="RefSeq" id="XP_003056925.1">
    <property type="nucleotide sequence ID" value="XM_003056879.1"/>
</dbReference>
<dbReference type="eggNOG" id="KOG2289">
    <property type="taxonomic scope" value="Eukaryota"/>
</dbReference>
<evidence type="ECO:0000256" key="2">
    <source>
        <dbReference type="ARBA" id="ARBA00009045"/>
    </source>
</evidence>
<dbReference type="InterPro" id="IPR050925">
    <property type="entry name" value="Rhomboid_protease_S54"/>
</dbReference>
<comment type="similarity">
    <text evidence="2">Belongs to the peptidase S54 family.</text>
</comment>
<dbReference type="GO" id="GO:0016020">
    <property type="term" value="C:membrane"/>
    <property type="evidence" value="ECO:0007669"/>
    <property type="project" value="UniProtKB-SubCell"/>
</dbReference>
<dbReference type="OrthoDB" id="418595at2759"/>
<gene>
    <name evidence="9" type="ORF">MICPUCDRAFT_56522</name>
</gene>
<organism evidence="10">
    <name type="scientific">Micromonas pusilla (strain CCMP1545)</name>
    <name type="common">Picoplanktonic green alga</name>
    <dbReference type="NCBI Taxonomy" id="564608"/>
    <lineage>
        <taxon>Eukaryota</taxon>
        <taxon>Viridiplantae</taxon>
        <taxon>Chlorophyta</taxon>
        <taxon>Mamiellophyceae</taxon>
        <taxon>Mamiellales</taxon>
        <taxon>Mamiellaceae</taxon>
        <taxon>Micromonas</taxon>
    </lineage>
</organism>
<evidence type="ECO:0000256" key="5">
    <source>
        <dbReference type="ARBA" id="ARBA00023136"/>
    </source>
</evidence>
<protein>
    <submittedName>
        <fullName evidence="9">Predicted protein</fullName>
    </submittedName>
</protein>
<comment type="subcellular location">
    <subcellularLocation>
        <location evidence="1">Membrane</location>
        <topology evidence="1">Multi-pass membrane protein</topology>
    </subcellularLocation>
</comment>
<dbReference type="STRING" id="564608.C1MMG6"/>
<feature type="compositionally biased region" description="Basic and acidic residues" evidence="6">
    <location>
        <begin position="54"/>
        <end position="64"/>
    </location>
</feature>
<feature type="compositionally biased region" description="Gly residues" evidence="6">
    <location>
        <begin position="12"/>
        <end position="24"/>
    </location>
</feature>